<sequence>MIATPLTTEKKVSLQLLHLYPDLLNLYGDRGNIIALSRRCQWRHIEFTIVQASLGDKVDFSTIDIVFMGGGSDREQTLLFQDFKAYKGPALVEATEEGLPLLAVCGGYQLLGKYYKTQEGDEMPGLGLFDAWTEAGKNRLIGNVVARIPLLGPNITLVGFENHSGKTYLGSSETTVPLAQIIAGHGNNGQDKGEGAIYKNAVGTYLHGPILPKNPAFADWLLTKALERKYGKGQLEPLPDLWEQKAHQSVVKRFS</sequence>
<comment type="pathway">
    <text evidence="2">Cell wall biogenesis; peptidoglycan biosynthesis.</text>
</comment>
<dbReference type="PANTHER" id="PTHR21343">
    <property type="entry name" value="DETHIOBIOTIN SYNTHETASE"/>
    <property type="match status" value="1"/>
</dbReference>
<dbReference type="AlphaFoldDB" id="A0A5Q2N4A6"/>
<keyword evidence="2" id="KW-0378">Hydrolase</keyword>
<dbReference type="GO" id="GO:0009236">
    <property type="term" value="P:cobalamin biosynthetic process"/>
    <property type="evidence" value="ECO:0007669"/>
    <property type="project" value="InterPro"/>
</dbReference>
<dbReference type="GO" id="GO:0071555">
    <property type="term" value="P:cell wall organization"/>
    <property type="evidence" value="ECO:0007669"/>
    <property type="project" value="UniProtKB-KW"/>
</dbReference>
<dbReference type="PANTHER" id="PTHR21343:SF9">
    <property type="entry name" value="LIPID II ISOGLUTAMINYL SYNTHASE (GLUTAMINE-HYDROLYZING) SUBUNIT GATD"/>
    <property type="match status" value="1"/>
</dbReference>
<dbReference type="EMBL" id="CP045875">
    <property type="protein sequence ID" value="QGG48719.1"/>
    <property type="molecule type" value="Genomic_DNA"/>
</dbReference>
<evidence type="ECO:0000256" key="2">
    <source>
        <dbReference type="HAMAP-Rule" id="MF_02213"/>
    </source>
</evidence>
<dbReference type="HAMAP" id="MF_02213">
    <property type="entry name" value="Lipid_II_synth_GatD"/>
    <property type="match status" value="1"/>
</dbReference>
<dbReference type="KEGG" id="hcv:FTV88_2626"/>
<protein>
    <recommendedName>
        <fullName evidence="2">Lipid II isoglutaminyl synthase (glutamine-hydrolyzing) subunit GatD</fullName>
        <ecNumber evidence="2">6.3.5.13</ecNumber>
    </recommendedName>
    <alternativeName>
        <fullName evidence="2">Lipid II isoglutaminyl synthase glutaminase subunit</fullName>
        <ecNumber evidence="2">3.5.1.2</ecNumber>
    </alternativeName>
</protein>
<organism evidence="4 5">
    <name type="scientific">Heliorestis convoluta</name>
    <dbReference type="NCBI Taxonomy" id="356322"/>
    <lineage>
        <taxon>Bacteria</taxon>
        <taxon>Bacillati</taxon>
        <taxon>Bacillota</taxon>
        <taxon>Clostridia</taxon>
        <taxon>Eubacteriales</taxon>
        <taxon>Heliobacteriaceae</taxon>
        <taxon>Heliorestis</taxon>
    </lineage>
</organism>
<evidence type="ECO:0000259" key="3">
    <source>
        <dbReference type="Pfam" id="PF07685"/>
    </source>
</evidence>
<feature type="binding site" evidence="2">
    <location>
        <position position="139"/>
    </location>
    <ligand>
        <name>substrate</name>
    </ligand>
</feature>
<reference evidence="5" key="1">
    <citation type="submission" date="2019-11" db="EMBL/GenBank/DDBJ databases">
        <title>Genome sequence of Heliorestis convoluta strain HH, an alkaliphilic and minimalistic phototrophic bacterium from a soda lake in Egypt.</title>
        <authorList>
            <person name="Dewey E.D."/>
            <person name="Stokes L.M."/>
            <person name="Burchell B.M."/>
            <person name="Shaffer K.N."/>
            <person name="Huntington A.M."/>
            <person name="Baker J.M."/>
            <person name="Nadendla S."/>
            <person name="Giglio M.G."/>
            <person name="Touchman J.W."/>
            <person name="Blankenship R.E."/>
            <person name="Madigan M.T."/>
            <person name="Sattley W.M."/>
        </authorList>
    </citation>
    <scope>NUCLEOTIDE SEQUENCE [LARGE SCALE GENOMIC DNA]</scope>
    <source>
        <strain evidence="5">HH</strain>
    </source>
</reference>
<gene>
    <name evidence="2" type="primary">gatD</name>
    <name evidence="4" type="ORF">FTV88_2626</name>
</gene>
<evidence type="ECO:0000256" key="1">
    <source>
        <dbReference type="ARBA" id="ARBA00022962"/>
    </source>
</evidence>
<proteinExistence type="inferred from homology"/>
<comment type="catalytic activity">
    <reaction evidence="2">
        <text>L-glutamine + H2O = L-glutamate + NH4(+)</text>
        <dbReference type="Rhea" id="RHEA:15889"/>
        <dbReference type="ChEBI" id="CHEBI:15377"/>
        <dbReference type="ChEBI" id="CHEBI:28938"/>
        <dbReference type="ChEBI" id="CHEBI:29985"/>
        <dbReference type="ChEBI" id="CHEBI:58359"/>
        <dbReference type="EC" id="3.5.1.2"/>
    </reaction>
</comment>
<dbReference type="GO" id="GO:0140282">
    <property type="term" value="F:carbon-nitrogen ligase activity on lipid II"/>
    <property type="evidence" value="ECO:0007669"/>
    <property type="project" value="UniProtKB-UniRule"/>
</dbReference>
<feature type="active site" description="Nucleophile" evidence="2">
    <location>
        <position position="105"/>
    </location>
</feature>
<dbReference type="InterPro" id="IPR043702">
    <property type="entry name" value="Lipid_II_synth_GatD"/>
</dbReference>
<dbReference type="OrthoDB" id="9782045at2"/>
<dbReference type="InterPro" id="IPR033949">
    <property type="entry name" value="CobQ_GATase1"/>
</dbReference>
<dbReference type="Pfam" id="PF07685">
    <property type="entry name" value="GATase_3"/>
    <property type="match status" value="1"/>
</dbReference>
<dbReference type="Proteomes" id="UP000366051">
    <property type="component" value="Chromosome"/>
</dbReference>
<dbReference type="EC" id="3.5.1.2" evidence="2"/>
<dbReference type="SUPFAM" id="SSF52317">
    <property type="entry name" value="Class I glutamine amidotransferase-like"/>
    <property type="match status" value="1"/>
</dbReference>
<keyword evidence="2" id="KW-0573">Peptidoglycan synthesis</keyword>
<feature type="domain" description="CobB/CobQ-like glutamine amidotransferase" evidence="3">
    <location>
        <begin position="17"/>
        <end position="214"/>
    </location>
</feature>
<keyword evidence="2" id="KW-0436">Ligase</keyword>
<evidence type="ECO:0000313" key="4">
    <source>
        <dbReference type="EMBL" id="QGG48719.1"/>
    </source>
</evidence>
<comment type="subunit">
    <text evidence="2">Forms a heterodimer with MurT.</text>
</comment>
<keyword evidence="2" id="KW-0961">Cell wall biogenesis/degradation</keyword>
<dbReference type="PROSITE" id="PS51274">
    <property type="entry name" value="GATASE_COBBQ"/>
    <property type="match status" value="1"/>
</dbReference>
<dbReference type="InterPro" id="IPR011698">
    <property type="entry name" value="GATase_3"/>
</dbReference>
<comment type="function">
    <text evidence="2">The lipid II isoglutaminyl synthase complex catalyzes the formation of alpha-D-isoglutamine in the cell wall lipid II stem peptide. The GatD subunit catalyzes the hydrolysis of glutamine to glutamate and ammonia. The resulting ammonia molecule is channeled to the active site of MurT.</text>
</comment>
<dbReference type="GO" id="GO:0004359">
    <property type="term" value="F:glutaminase activity"/>
    <property type="evidence" value="ECO:0007669"/>
    <property type="project" value="UniProtKB-UniRule"/>
</dbReference>
<comment type="catalytic activity">
    <reaction evidence="2">
        <text>beta-D-GlcNAc-(1-&gt;4)-Mur2Ac(oyl-L-Ala-gamma-D-Glu-L-Lys-D-Ala-D-Ala)-di-trans,octa-cis-undecaprenyl diphosphate + L-glutamine + ATP + H2O = beta-D-GlcNAc-(1-&gt;4)-Mur2Ac(oyl-L-Ala-D-isoglutaminyl-L-Lys-D-Ala-D-Ala)-di-trans,octa-cis-undecaprenyl diphosphate + L-glutamate + ADP + phosphate + H(+)</text>
        <dbReference type="Rhea" id="RHEA:57928"/>
        <dbReference type="ChEBI" id="CHEBI:15377"/>
        <dbReference type="ChEBI" id="CHEBI:15378"/>
        <dbReference type="ChEBI" id="CHEBI:29985"/>
        <dbReference type="ChEBI" id="CHEBI:30616"/>
        <dbReference type="ChEBI" id="CHEBI:43474"/>
        <dbReference type="ChEBI" id="CHEBI:58359"/>
        <dbReference type="ChEBI" id="CHEBI:60033"/>
        <dbReference type="ChEBI" id="CHEBI:62233"/>
        <dbReference type="ChEBI" id="CHEBI:456216"/>
        <dbReference type="EC" id="6.3.5.13"/>
    </reaction>
</comment>
<keyword evidence="1 2" id="KW-0315">Glutamine amidotransferase</keyword>
<dbReference type="GO" id="GO:0009252">
    <property type="term" value="P:peptidoglycan biosynthetic process"/>
    <property type="evidence" value="ECO:0007669"/>
    <property type="project" value="UniProtKB-UniRule"/>
</dbReference>
<dbReference type="RefSeq" id="WP_153725833.1">
    <property type="nucleotide sequence ID" value="NZ_CP045875.1"/>
</dbReference>
<accession>A0A5Q2N4A6</accession>
<comment type="similarity">
    <text evidence="2">Belongs to the CobB/CobQ family. GatD subfamily.</text>
</comment>
<evidence type="ECO:0000313" key="5">
    <source>
        <dbReference type="Proteomes" id="UP000366051"/>
    </source>
</evidence>
<dbReference type="GO" id="GO:0008360">
    <property type="term" value="P:regulation of cell shape"/>
    <property type="evidence" value="ECO:0007669"/>
    <property type="project" value="UniProtKB-KW"/>
</dbReference>
<keyword evidence="2" id="KW-0133">Cell shape</keyword>
<dbReference type="EC" id="6.3.5.13" evidence="2"/>
<keyword evidence="5" id="KW-1185">Reference proteome</keyword>
<dbReference type="UniPathway" id="UPA00219"/>
<dbReference type="InterPro" id="IPR029062">
    <property type="entry name" value="Class_I_gatase-like"/>
</dbReference>
<dbReference type="Gene3D" id="3.40.50.880">
    <property type="match status" value="1"/>
</dbReference>
<feature type="active site" evidence="2">
    <location>
        <position position="207"/>
    </location>
</feature>
<name>A0A5Q2N4A6_9FIRM</name>
<dbReference type="CDD" id="cd01750">
    <property type="entry name" value="GATase1_CobQ"/>
    <property type="match status" value="1"/>
</dbReference>